<feature type="transmembrane region" description="Helical" evidence="9">
    <location>
        <begin position="312"/>
        <end position="338"/>
    </location>
</feature>
<feature type="domain" description="Protein kinase" evidence="10">
    <location>
        <begin position="10"/>
        <end position="260"/>
    </location>
</feature>
<keyword evidence="9" id="KW-1133">Transmembrane helix</keyword>
<comment type="caution">
    <text evidence="11">The sequence shown here is derived from an EMBL/GenBank/DDBJ whole genome shotgun (WGS) entry which is preliminary data.</text>
</comment>
<sequence length="732" mass="77670">MTETWQVPGFAEVDVLGTGGFGRVVLAKHEASGQLVAVKYLHGEFLADRGIAEGFRREAWLLRGVVSPHVVRLFEFVESPRGAALVMEAVPGVSLRALLATENTLAPESALAILKGSLLGLAAAHAAGVVHRDYKPGNVLVSREGESKLVDFGLATLDGHSGLAAGSPSYMAPEQWAGSPGMPATDVYAATCVFFQCITGHRPFEADTTDQLRSLHERASVPLDAVPEVLRPLIARGMAKDPAWRPPSAEAFVAELEATARAAYGKDWERRGWKRLATSVAALTALTPLALLTTAGIAAAPVTAAGGAGTGVFAATVGKIVVSVLAIGALVAGGVWIYSRLGDAPRDAALSVAVQTANGQDATLPISYSLQYPQVSGHADAVVQQRINDALRTPIDRRLQSLRQELADPEILNMVRERGDTLNARTTAVVLLQTPSLLSVRYDHTLDSAVIAHSSWQFGETVNVDLTTGQVLGPREMFRPEVLNAAGMATLTERLTPHTKNGFCSTPAIGDYGGEQVSIDAAERIQGGDHVPAADIGFTGTGMVFLIKWYDLGCVEAAGQETVTLPYDEATDLLRPQLLTMLGREASASSAPGKTYTNPRFGFSTLVPEGYDASPYSPPDGDGMQYTDAALGATFTVWGANDGRTAQEILAAASKEVVAEGGQVTHQAANETTYTLSGYGADGRIFYERGYAGSASRATMRWVYPREHKAELDTPVERTADAFHPGDLTQRH</sequence>
<feature type="binding site" evidence="7">
    <location>
        <position position="39"/>
    </location>
    <ligand>
        <name>ATP</name>
        <dbReference type="ChEBI" id="CHEBI:30616"/>
    </ligand>
</feature>
<organism evidence="11 12">
    <name type="scientific">Amycolatopsis acidicola</name>
    <dbReference type="NCBI Taxonomy" id="2596893"/>
    <lineage>
        <taxon>Bacteria</taxon>
        <taxon>Bacillati</taxon>
        <taxon>Actinomycetota</taxon>
        <taxon>Actinomycetes</taxon>
        <taxon>Pseudonocardiales</taxon>
        <taxon>Pseudonocardiaceae</taxon>
        <taxon>Amycolatopsis</taxon>
    </lineage>
</organism>
<evidence type="ECO:0000256" key="9">
    <source>
        <dbReference type="SAM" id="Phobius"/>
    </source>
</evidence>
<proteinExistence type="predicted"/>
<accession>A0A5N0UKS6</accession>
<evidence type="ECO:0000256" key="2">
    <source>
        <dbReference type="ARBA" id="ARBA00022527"/>
    </source>
</evidence>
<dbReference type="Gene3D" id="1.10.510.10">
    <property type="entry name" value="Transferase(Phosphotransferase) domain 1"/>
    <property type="match status" value="1"/>
</dbReference>
<dbReference type="EMBL" id="VMNW02000130">
    <property type="protein sequence ID" value="KAA9149868.1"/>
    <property type="molecule type" value="Genomic_DNA"/>
</dbReference>
<dbReference type="GO" id="GO:0004674">
    <property type="term" value="F:protein serine/threonine kinase activity"/>
    <property type="evidence" value="ECO:0007669"/>
    <property type="project" value="UniProtKB-KW"/>
</dbReference>
<keyword evidence="4 7" id="KW-0547">Nucleotide-binding</keyword>
<evidence type="ECO:0000256" key="3">
    <source>
        <dbReference type="ARBA" id="ARBA00022679"/>
    </source>
</evidence>
<dbReference type="PANTHER" id="PTHR43289">
    <property type="entry name" value="MITOGEN-ACTIVATED PROTEIN KINASE KINASE KINASE 20-RELATED"/>
    <property type="match status" value="1"/>
</dbReference>
<dbReference type="InterPro" id="IPR008271">
    <property type="entry name" value="Ser/Thr_kinase_AS"/>
</dbReference>
<dbReference type="GO" id="GO:0005524">
    <property type="term" value="F:ATP binding"/>
    <property type="evidence" value="ECO:0007669"/>
    <property type="project" value="UniProtKB-UniRule"/>
</dbReference>
<gene>
    <name evidence="11" type="ORF">FPZ12_042400</name>
</gene>
<dbReference type="SUPFAM" id="SSF56112">
    <property type="entry name" value="Protein kinase-like (PK-like)"/>
    <property type="match status" value="1"/>
</dbReference>
<evidence type="ECO:0000313" key="12">
    <source>
        <dbReference type="Proteomes" id="UP000319769"/>
    </source>
</evidence>
<evidence type="ECO:0000256" key="6">
    <source>
        <dbReference type="ARBA" id="ARBA00022840"/>
    </source>
</evidence>
<evidence type="ECO:0000256" key="7">
    <source>
        <dbReference type="PROSITE-ProRule" id="PRU10141"/>
    </source>
</evidence>
<evidence type="ECO:0000256" key="1">
    <source>
        <dbReference type="ARBA" id="ARBA00012513"/>
    </source>
</evidence>
<keyword evidence="2" id="KW-0723">Serine/threonine-protein kinase</keyword>
<protein>
    <recommendedName>
        <fullName evidence="1">non-specific serine/threonine protein kinase</fullName>
        <ecNumber evidence="1">2.7.11.1</ecNumber>
    </recommendedName>
</protein>
<keyword evidence="9" id="KW-0812">Transmembrane</keyword>
<reference evidence="11" key="1">
    <citation type="submission" date="2019-09" db="EMBL/GenBank/DDBJ databases">
        <authorList>
            <person name="Teo W.F.A."/>
            <person name="Duangmal K."/>
        </authorList>
    </citation>
    <scope>NUCLEOTIDE SEQUENCE [LARGE SCALE GENOMIC DNA]</scope>
    <source>
        <strain evidence="11">K81G1</strain>
    </source>
</reference>
<dbReference type="Pfam" id="PF00069">
    <property type="entry name" value="Pkinase"/>
    <property type="match status" value="1"/>
</dbReference>
<evidence type="ECO:0000256" key="8">
    <source>
        <dbReference type="SAM" id="MobiDB-lite"/>
    </source>
</evidence>
<name>A0A5N0UKS6_9PSEU</name>
<dbReference type="Gene3D" id="3.30.565.40">
    <property type="entry name" value="Fervidobacterium nodosum Rt17-B1 like"/>
    <property type="match status" value="1"/>
</dbReference>
<dbReference type="EC" id="2.7.11.1" evidence="1"/>
<evidence type="ECO:0000313" key="11">
    <source>
        <dbReference type="EMBL" id="KAA9149868.1"/>
    </source>
</evidence>
<dbReference type="PANTHER" id="PTHR43289:SF6">
    <property type="entry name" value="SERINE_THREONINE-PROTEIN KINASE NEKL-3"/>
    <property type="match status" value="1"/>
</dbReference>
<dbReference type="CDD" id="cd14014">
    <property type="entry name" value="STKc_PknB_like"/>
    <property type="match status" value="1"/>
</dbReference>
<dbReference type="PROSITE" id="PS00108">
    <property type="entry name" value="PROTEIN_KINASE_ST"/>
    <property type="match status" value="1"/>
</dbReference>
<keyword evidence="3" id="KW-0808">Transferase</keyword>
<keyword evidence="9" id="KW-0472">Membrane</keyword>
<dbReference type="InterPro" id="IPR011009">
    <property type="entry name" value="Kinase-like_dom_sf"/>
</dbReference>
<dbReference type="AlphaFoldDB" id="A0A5N0UKS6"/>
<keyword evidence="6 7" id="KW-0067">ATP-binding</keyword>
<dbReference type="PROSITE" id="PS50011">
    <property type="entry name" value="PROTEIN_KINASE_DOM"/>
    <property type="match status" value="1"/>
</dbReference>
<evidence type="ECO:0000256" key="4">
    <source>
        <dbReference type="ARBA" id="ARBA00022741"/>
    </source>
</evidence>
<dbReference type="InterPro" id="IPR000719">
    <property type="entry name" value="Prot_kinase_dom"/>
</dbReference>
<dbReference type="OrthoDB" id="4716121at2"/>
<dbReference type="InterPro" id="IPR017441">
    <property type="entry name" value="Protein_kinase_ATP_BS"/>
</dbReference>
<evidence type="ECO:0000256" key="5">
    <source>
        <dbReference type="ARBA" id="ARBA00022777"/>
    </source>
</evidence>
<dbReference type="Proteomes" id="UP000319769">
    <property type="component" value="Unassembled WGS sequence"/>
</dbReference>
<feature type="region of interest" description="Disordered" evidence="8">
    <location>
        <begin position="713"/>
        <end position="732"/>
    </location>
</feature>
<dbReference type="PROSITE" id="PS00107">
    <property type="entry name" value="PROTEIN_KINASE_ATP"/>
    <property type="match status" value="1"/>
</dbReference>
<keyword evidence="12" id="KW-1185">Reference proteome</keyword>
<evidence type="ECO:0000259" key="10">
    <source>
        <dbReference type="PROSITE" id="PS50011"/>
    </source>
</evidence>
<keyword evidence="5 11" id="KW-0418">Kinase</keyword>
<dbReference type="RefSeq" id="WP_150980756.1">
    <property type="nucleotide sequence ID" value="NZ_VMNW02000130.1"/>
</dbReference>